<evidence type="ECO:0000256" key="1">
    <source>
        <dbReference type="SAM" id="MobiDB-lite"/>
    </source>
</evidence>
<feature type="compositionally biased region" description="Polar residues" evidence="1">
    <location>
        <begin position="345"/>
        <end position="356"/>
    </location>
</feature>
<sequence>MAQEREPNKTWFDFYNAMRENLNYEDRKKLNKLFFNQEIEPFPVDQLRTQLPLKFFNKPAWDVEDIYGRPDIALYGETPMPNRTTEKTAKTYNDILRTQPPAMFYDPKYDEDKMADPNFYTYADQEIFNRRLDSAERKRLELEELDGGLLMPRTRKYEDNPELKQVLNDANFEKKWEALPDQLRKIMSYRRDLYGRLTPEMKELITPTQPEPEPIRPKRVDWDQSRTKNLATDPIVKDQLVARILQSLSGNIEPDFQAGTIDPSVAGGNASARDAINKQNIAVVKERMAARGEATPWLARFLAPETPSGMIMDPRLNLPGFTEDHTMRPRLSKNDPIVKQIEAQNKSIKQSTQPSRRQQDLNRRNAATEVALMEDDLKHTKPSKRKWFGGLLGGAIAAQSYGKRPK</sequence>
<evidence type="ECO:0000313" key="2">
    <source>
        <dbReference type="EMBL" id="CAB4158864.1"/>
    </source>
</evidence>
<organism evidence="2">
    <name type="scientific">uncultured Caudovirales phage</name>
    <dbReference type="NCBI Taxonomy" id="2100421"/>
    <lineage>
        <taxon>Viruses</taxon>
        <taxon>Duplodnaviria</taxon>
        <taxon>Heunggongvirae</taxon>
        <taxon>Uroviricota</taxon>
        <taxon>Caudoviricetes</taxon>
        <taxon>Peduoviridae</taxon>
        <taxon>Maltschvirus</taxon>
        <taxon>Maltschvirus maltsch</taxon>
    </lineage>
</organism>
<feature type="region of interest" description="Disordered" evidence="1">
    <location>
        <begin position="345"/>
        <end position="364"/>
    </location>
</feature>
<name>A0A6J5NUG9_9CAUD</name>
<reference evidence="2" key="1">
    <citation type="submission" date="2020-04" db="EMBL/GenBank/DDBJ databases">
        <authorList>
            <person name="Chiriac C."/>
            <person name="Salcher M."/>
            <person name="Ghai R."/>
            <person name="Kavagutti S V."/>
        </authorList>
    </citation>
    <scope>NUCLEOTIDE SEQUENCE</scope>
</reference>
<protein>
    <submittedName>
        <fullName evidence="2">Uncharacterized protein</fullName>
    </submittedName>
</protein>
<dbReference type="EMBL" id="LR796675">
    <property type="protein sequence ID" value="CAB4158864.1"/>
    <property type="molecule type" value="Genomic_DNA"/>
</dbReference>
<accession>A0A6J5NUG9</accession>
<proteinExistence type="predicted"/>
<gene>
    <name evidence="2" type="ORF">UFOVP704_30</name>
</gene>